<comment type="caution">
    <text evidence="2">The sequence shown here is derived from an EMBL/GenBank/DDBJ whole genome shotgun (WGS) entry which is preliminary data.</text>
</comment>
<accession>A0A426Y0B5</accession>
<dbReference type="Proteomes" id="UP000287651">
    <property type="component" value="Unassembled WGS sequence"/>
</dbReference>
<reference evidence="2 3" key="1">
    <citation type="journal article" date="2014" name="Agronomy (Basel)">
        <title>A Draft Genome Sequence for Ensete ventricosum, the Drought-Tolerant Tree Against Hunger.</title>
        <authorList>
            <person name="Harrison J."/>
            <person name="Moore K.A."/>
            <person name="Paszkiewicz K."/>
            <person name="Jones T."/>
            <person name="Grant M."/>
            <person name="Ambacheew D."/>
            <person name="Muzemil S."/>
            <person name="Studholme D.J."/>
        </authorList>
    </citation>
    <scope>NUCLEOTIDE SEQUENCE [LARGE SCALE GENOMIC DNA]</scope>
</reference>
<evidence type="ECO:0000256" key="1">
    <source>
        <dbReference type="SAM" id="MobiDB-lite"/>
    </source>
</evidence>
<name>A0A426Y0B5_ENSVE</name>
<dbReference type="AlphaFoldDB" id="A0A426Y0B5"/>
<gene>
    <name evidence="2" type="ORF">B296_00048717</name>
</gene>
<proteinExistence type="predicted"/>
<evidence type="ECO:0000313" key="2">
    <source>
        <dbReference type="EMBL" id="RRT45193.1"/>
    </source>
</evidence>
<evidence type="ECO:0000313" key="3">
    <source>
        <dbReference type="Proteomes" id="UP000287651"/>
    </source>
</evidence>
<feature type="region of interest" description="Disordered" evidence="1">
    <location>
        <begin position="77"/>
        <end position="98"/>
    </location>
</feature>
<protein>
    <submittedName>
        <fullName evidence="2">Uncharacterized protein</fullName>
    </submittedName>
</protein>
<organism evidence="2 3">
    <name type="scientific">Ensete ventricosum</name>
    <name type="common">Abyssinian banana</name>
    <name type="synonym">Musa ensete</name>
    <dbReference type="NCBI Taxonomy" id="4639"/>
    <lineage>
        <taxon>Eukaryota</taxon>
        <taxon>Viridiplantae</taxon>
        <taxon>Streptophyta</taxon>
        <taxon>Embryophyta</taxon>
        <taxon>Tracheophyta</taxon>
        <taxon>Spermatophyta</taxon>
        <taxon>Magnoliopsida</taxon>
        <taxon>Liliopsida</taxon>
        <taxon>Zingiberales</taxon>
        <taxon>Musaceae</taxon>
        <taxon>Ensete</taxon>
    </lineage>
</organism>
<dbReference type="EMBL" id="AMZH03016000">
    <property type="protein sequence ID" value="RRT45193.1"/>
    <property type="molecule type" value="Genomic_DNA"/>
</dbReference>
<feature type="non-terminal residue" evidence="2">
    <location>
        <position position="1"/>
    </location>
</feature>
<sequence>DSYWHEASAMAEGSKELLRPWLLRFPGMEKEKTGLESTKAKRTDGDNGTACTVLYPLGRVVAVAVMVAKEVTKAPMEATCKPPPSGAPRHAAVGEAAP</sequence>